<keyword evidence="4" id="KW-1185">Reference proteome</keyword>
<dbReference type="GeneID" id="33562024"/>
<feature type="transmembrane region" description="Helical" evidence="2">
    <location>
        <begin position="73"/>
        <end position="91"/>
    </location>
</feature>
<dbReference type="EMBL" id="MCFF01000099">
    <property type="protein sequence ID" value="ORY92384.1"/>
    <property type="molecule type" value="Genomic_DNA"/>
</dbReference>
<evidence type="ECO:0000313" key="3">
    <source>
        <dbReference type="EMBL" id="ORY92384.1"/>
    </source>
</evidence>
<gene>
    <name evidence="3" type="ORF">BCR41DRAFT_251257</name>
</gene>
<keyword evidence="2" id="KW-1133">Transmembrane helix</keyword>
<accession>A0A1Y2G387</accession>
<proteinExistence type="predicted"/>
<feature type="region of interest" description="Disordered" evidence="1">
    <location>
        <begin position="187"/>
        <end position="213"/>
    </location>
</feature>
<dbReference type="Proteomes" id="UP000193648">
    <property type="component" value="Unassembled WGS sequence"/>
</dbReference>
<protein>
    <submittedName>
        <fullName evidence="3">Uncharacterized protein</fullName>
    </submittedName>
</protein>
<dbReference type="AlphaFoldDB" id="A0A1Y2G387"/>
<dbReference type="RefSeq" id="XP_021875129.1">
    <property type="nucleotide sequence ID" value="XM_022020180.1"/>
</dbReference>
<evidence type="ECO:0000256" key="1">
    <source>
        <dbReference type="SAM" id="MobiDB-lite"/>
    </source>
</evidence>
<keyword evidence="2" id="KW-0472">Membrane</keyword>
<name>A0A1Y2G387_9FUNG</name>
<sequence>MNERDCLCLGCSSLKLFLVQLASFSFSFSLCIRTMSFFFILFLSSFPLFFLLISSLSFLYFSFLFFSNVDLTHLYIIIVISNLILNRPLSLSSPLTLLSLHHSLYPGFIPPTLPLALLPFYPSDPLLFHSPPFPVLFPSAPLHPLDSLSSRSPLPYFPPPSNPLSLIPTQHLFFHLTLAQLDQNNKNKKRHAYLSPKAPLLGPNYQIQTSREK</sequence>
<reference evidence="3 4" key="1">
    <citation type="submission" date="2016-07" db="EMBL/GenBank/DDBJ databases">
        <title>Pervasive Adenine N6-methylation of Active Genes in Fungi.</title>
        <authorList>
            <consortium name="DOE Joint Genome Institute"/>
            <person name="Mondo S.J."/>
            <person name="Dannebaum R.O."/>
            <person name="Kuo R.C."/>
            <person name="Labutti K."/>
            <person name="Haridas S."/>
            <person name="Kuo A."/>
            <person name="Salamov A."/>
            <person name="Ahrendt S.R."/>
            <person name="Lipzen A."/>
            <person name="Sullivan W."/>
            <person name="Andreopoulos W.B."/>
            <person name="Clum A."/>
            <person name="Lindquist E."/>
            <person name="Daum C."/>
            <person name="Ramamoorthy G.K."/>
            <person name="Gryganskyi A."/>
            <person name="Culley D."/>
            <person name="Magnuson J.K."/>
            <person name="James T.Y."/>
            <person name="O'Malley M.A."/>
            <person name="Stajich J.E."/>
            <person name="Spatafora J.W."/>
            <person name="Visel A."/>
            <person name="Grigoriev I.V."/>
        </authorList>
    </citation>
    <scope>NUCLEOTIDE SEQUENCE [LARGE SCALE GENOMIC DNA]</scope>
    <source>
        <strain evidence="3 4">NRRL 3116</strain>
    </source>
</reference>
<organism evidence="3 4">
    <name type="scientific">Lobosporangium transversale</name>
    <dbReference type="NCBI Taxonomy" id="64571"/>
    <lineage>
        <taxon>Eukaryota</taxon>
        <taxon>Fungi</taxon>
        <taxon>Fungi incertae sedis</taxon>
        <taxon>Mucoromycota</taxon>
        <taxon>Mortierellomycotina</taxon>
        <taxon>Mortierellomycetes</taxon>
        <taxon>Mortierellales</taxon>
        <taxon>Mortierellaceae</taxon>
        <taxon>Lobosporangium</taxon>
    </lineage>
</organism>
<comment type="caution">
    <text evidence="3">The sequence shown here is derived from an EMBL/GenBank/DDBJ whole genome shotgun (WGS) entry which is preliminary data.</text>
</comment>
<feature type="transmembrane region" description="Helical" evidence="2">
    <location>
        <begin position="37"/>
        <end position="61"/>
    </location>
</feature>
<evidence type="ECO:0000313" key="4">
    <source>
        <dbReference type="Proteomes" id="UP000193648"/>
    </source>
</evidence>
<dbReference type="InParanoid" id="A0A1Y2G387"/>
<evidence type="ECO:0000256" key="2">
    <source>
        <dbReference type="SAM" id="Phobius"/>
    </source>
</evidence>
<keyword evidence="2" id="KW-0812">Transmembrane</keyword>